<dbReference type="SUPFAM" id="SSF54991">
    <property type="entry name" value="Anticodon-binding domain of PheRS"/>
    <property type="match status" value="1"/>
</dbReference>
<evidence type="ECO:0000256" key="11">
    <source>
        <dbReference type="ARBA" id="ARBA00022884"/>
    </source>
</evidence>
<dbReference type="Gene3D" id="3.30.930.10">
    <property type="entry name" value="Bira Bifunctional Protein, Domain 2"/>
    <property type="match status" value="1"/>
</dbReference>
<keyword evidence="4 15" id="KW-0963">Cytoplasm</keyword>
<feature type="domain" description="TRNA-binding" evidence="17">
    <location>
        <begin position="37"/>
        <end position="145"/>
    </location>
</feature>
<evidence type="ECO:0000256" key="16">
    <source>
        <dbReference type="PROSITE-ProRule" id="PRU00209"/>
    </source>
</evidence>
<dbReference type="InterPro" id="IPR045864">
    <property type="entry name" value="aa-tRNA-synth_II/BPL/LPL"/>
</dbReference>
<dbReference type="InterPro" id="IPR020825">
    <property type="entry name" value="Phe-tRNA_synthase-like_B3/B4"/>
</dbReference>
<dbReference type="PROSITE" id="PS51447">
    <property type="entry name" value="FDX_ACB"/>
    <property type="match status" value="1"/>
</dbReference>
<dbReference type="GO" id="GO:0009328">
    <property type="term" value="C:phenylalanine-tRNA ligase complex"/>
    <property type="evidence" value="ECO:0007669"/>
    <property type="project" value="TreeGrafter"/>
</dbReference>
<dbReference type="CDD" id="cd00769">
    <property type="entry name" value="PheRS_beta_core"/>
    <property type="match status" value="1"/>
</dbReference>
<dbReference type="AlphaFoldDB" id="A0A7C4GEB2"/>
<evidence type="ECO:0000259" key="18">
    <source>
        <dbReference type="PROSITE" id="PS51447"/>
    </source>
</evidence>
<dbReference type="GO" id="GO:0000287">
    <property type="term" value="F:magnesium ion binding"/>
    <property type="evidence" value="ECO:0007669"/>
    <property type="project" value="UniProtKB-UniRule"/>
</dbReference>
<dbReference type="InterPro" id="IPR045060">
    <property type="entry name" value="Phe-tRNA-ligase_IIc_bsu"/>
</dbReference>
<evidence type="ECO:0000256" key="13">
    <source>
        <dbReference type="ARBA" id="ARBA00023146"/>
    </source>
</evidence>
<name>A0A7C4GEB2_9BACT</name>
<evidence type="ECO:0000256" key="14">
    <source>
        <dbReference type="ARBA" id="ARBA00049255"/>
    </source>
</evidence>
<dbReference type="InterPro" id="IPR036690">
    <property type="entry name" value="Fdx_antiC-bd_sf"/>
</dbReference>
<dbReference type="InterPro" id="IPR009061">
    <property type="entry name" value="DNA-bd_dom_put_sf"/>
</dbReference>
<evidence type="ECO:0000256" key="3">
    <source>
        <dbReference type="ARBA" id="ARBA00011209"/>
    </source>
</evidence>
<evidence type="ECO:0000256" key="1">
    <source>
        <dbReference type="ARBA" id="ARBA00004496"/>
    </source>
</evidence>
<accession>A0A7C4GEB2</accession>
<keyword evidence="12 15" id="KW-0648">Protein biosynthesis</keyword>
<dbReference type="Gene3D" id="3.30.70.380">
    <property type="entry name" value="Ferrodoxin-fold anticodon-binding domain"/>
    <property type="match status" value="1"/>
</dbReference>
<keyword evidence="8 15" id="KW-0547">Nucleotide-binding</keyword>
<dbReference type="GO" id="GO:0006432">
    <property type="term" value="P:phenylalanyl-tRNA aminoacylation"/>
    <property type="evidence" value="ECO:0007669"/>
    <property type="project" value="UniProtKB-UniRule"/>
</dbReference>
<gene>
    <name evidence="15" type="primary">pheT</name>
    <name evidence="20" type="ORF">ENT77_07830</name>
</gene>
<dbReference type="HAMAP" id="MF_00283">
    <property type="entry name" value="Phe_tRNA_synth_beta1"/>
    <property type="match status" value="1"/>
</dbReference>
<dbReference type="SUPFAM" id="SSF50249">
    <property type="entry name" value="Nucleic acid-binding proteins"/>
    <property type="match status" value="1"/>
</dbReference>
<dbReference type="InterPro" id="IPR004532">
    <property type="entry name" value="Phe-tRNA-ligase_IIc_bsu_bact"/>
</dbReference>
<keyword evidence="11 16" id="KW-0694">RNA-binding</keyword>
<dbReference type="Pfam" id="PF17759">
    <property type="entry name" value="tRNA_synthFbeta"/>
    <property type="match status" value="1"/>
</dbReference>
<keyword evidence="7 15" id="KW-0479">Metal-binding</keyword>
<dbReference type="Pfam" id="PF03147">
    <property type="entry name" value="FDX-ACB"/>
    <property type="match status" value="1"/>
</dbReference>
<evidence type="ECO:0000256" key="8">
    <source>
        <dbReference type="ARBA" id="ARBA00022741"/>
    </source>
</evidence>
<sequence length="781" mass="88693">MRLSLEWLNDYINVTKEEILEKLPKLGIDIDDHGFVSPVHGPIVVGFIESLERHPNADKLLICRVNIGNDVKTILTADTSVQTGAYVLVALPGARLANGVEITRREMRGIVSEGMLCSLEELGLAEKSDHVFMTNEKLPIGEDAIRALKLDDWFFETDITPNRGDCLSYFGIARELAAGLKRVAQYPVPKAQAYGEDFVPVEIQTDGCWRYTCRVIRNVKVGESPFWLKKRLIASGLRPINNIVDITNYVMLETGHPVHAFDLKKLAGKIVVREARAGERMLLLDGREYIFSGGEVLITDGEKALALGGIMGGEESGISDNTTDVLLEVAMFDPVIIRKTSRRLGVSSDSSYRFERGVNFEDNTYVIERLSELVEKLAGGQASRKVIDEYPSKRDQKVVFVPKGLPKRVLGIEVKHIGEYIEPLGFEVEETKDGYYVYVPAHRYFDINIPEDIIEEVGRIHGYEHMHSEPPRLLAIERGRDVRQKMRYEVKRTLTGLGFNEANNLSFVSSKTIELLNFVGHGVPIQNPIVADFDELRPSLLYGLLESLAYNYKRQNRDIKLFELGKVFCMVDGKPFEREALGIVMTGRESSRDYTDKRVVTFYSLKGVIEEVLEKFNAQVIYRQASIPGFLKSRCAEVLYKDSVLGYFGMLDPEVADKIYDVKDEVYVGEIYLEILFEAGTRRREYKSVPLYPFIRRDVSFLVPVGFEIFKILEIYQAVPLVEEVGIDDIYRISDEVYSVTVYAKFRSPDRTLSDEEVDLTLDDIKKRIAKQYGIKPRFEE</sequence>
<dbReference type="FunFam" id="3.50.40.10:FF:000001">
    <property type="entry name" value="Phenylalanine--tRNA ligase beta subunit"/>
    <property type="match status" value="1"/>
</dbReference>
<comment type="caution">
    <text evidence="20">The sequence shown here is derived from an EMBL/GenBank/DDBJ whole genome shotgun (WGS) entry which is preliminary data.</text>
</comment>
<dbReference type="PROSITE" id="PS50886">
    <property type="entry name" value="TRBD"/>
    <property type="match status" value="1"/>
</dbReference>
<dbReference type="InterPro" id="IPR041616">
    <property type="entry name" value="PheRS_beta_core"/>
</dbReference>
<dbReference type="Gene3D" id="3.50.40.10">
    <property type="entry name" value="Phenylalanyl-trna Synthetase, Chain B, domain 3"/>
    <property type="match status" value="1"/>
</dbReference>
<comment type="subunit">
    <text evidence="3 15">Tetramer of two alpha and two beta subunits.</text>
</comment>
<comment type="cofactor">
    <cofactor evidence="15">
        <name>Mg(2+)</name>
        <dbReference type="ChEBI" id="CHEBI:18420"/>
    </cofactor>
    <text evidence="15">Binds 2 magnesium ions per tetramer.</text>
</comment>
<proteinExistence type="inferred from homology"/>
<dbReference type="GO" id="GO:0000049">
    <property type="term" value="F:tRNA binding"/>
    <property type="evidence" value="ECO:0007669"/>
    <property type="project" value="UniProtKB-UniRule"/>
</dbReference>
<dbReference type="PANTHER" id="PTHR10947">
    <property type="entry name" value="PHENYLALANYL-TRNA SYNTHETASE BETA CHAIN AND LEUCINE-RICH REPEAT-CONTAINING PROTEIN 47"/>
    <property type="match status" value="1"/>
</dbReference>
<evidence type="ECO:0000259" key="17">
    <source>
        <dbReference type="PROSITE" id="PS50886"/>
    </source>
</evidence>
<keyword evidence="13 15" id="KW-0030">Aminoacyl-tRNA synthetase</keyword>
<feature type="binding site" evidence="15">
    <location>
        <position position="456"/>
    </location>
    <ligand>
        <name>Mg(2+)</name>
        <dbReference type="ChEBI" id="CHEBI:18420"/>
        <note>shared with alpha subunit</note>
    </ligand>
</feature>
<keyword evidence="5 16" id="KW-0820">tRNA-binding</keyword>
<protein>
    <recommendedName>
        <fullName evidence="15">Phenylalanine--tRNA ligase beta subunit</fullName>
        <ecNumber evidence="15">6.1.1.20</ecNumber>
    </recommendedName>
    <alternativeName>
        <fullName evidence="15">Phenylalanyl-tRNA synthetase beta subunit</fullName>
        <shortName evidence="15">PheRS</shortName>
    </alternativeName>
</protein>
<dbReference type="Gene3D" id="2.40.50.140">
    <property type="entry name" value="Nucleic acid-binding proteins"/>
    <property type="match status" value="1"/>
</dbReference>
<dbReference type="PROSITE" id="PS51483">
    <property type="entry name" value="B5"/>
    <property type="match status" value="1"/>
</dbReference>
<evidence type="ECO:0000256" key="9">
    <source>
        <dbReference type="ARBA" id="ARBA00022840"/>
    </source>
</evidence>
<feature type="binding site" evidence="15">
    <location>
        <position position="446"/>
    </location>
    <ligand>
        <name>Mg(2+)</name>
        <dbReference type="ChEBI" id="CHEBI:18420"/>
        <note>shared with alpha subunit</note>
    </ligand>
</feature>
<feature type="binding site" evidence="15">
    <location>
        <position position="455"/>
    </location>
    <ligand>
        <name>Mg(2+)</name>
        <dbReference type="ChEBI" id="CHEBI:18420"/>
        <note>shared with alpha subunit</note>
    </ligand>
</feature>
<evidence type="ECO:0000256" key="15">
    <source>
        <dbReference type="HAMAP-Rule" id="MF_00283"/>
    </source>
</evidence>
<dbReference type="SUPFAM" id="SSF46955">
    <property type="entry name" value="Putative DNA-binding domain"/>
    <property type="match status" value="1"/>
</dbReference>
<dbReference type="SMART" id="SM00874">
    <property type="entry name" value="B5"/>
    <property type="match status" value="1"/>
</dbReference>
<dbReference type="GO" id="GO:0005524">
    <property type="term" value="F:ATP binding"/>
    <property type="evidence" value="ECO:0007669"/>
    <property type="project" value="UniProtKB-UniRule"/>
</dbReference>
<keyword evidence="10 15" id="KW-0460">Magnesium</keyword>
<dbReference type="InterPro" id="IPR005121">
    <property type="entry name" value="Fdx_antiC-bd"/>
</dbReference>
<evidence type="ECO:0000256" key="7">
    <source>
        <dbReference type="ARBA" id="ARBA00022723"/>
    </source>
</evidence>
<dbReference type="GO" id="GO:0004826">
    <property type="term" value="F:phenylalanine-tRNA ligase activity"/>
    <property type="evidence" value="ECO:0007669"/>
    <property type="project" value="UniProtKB-UniRule"/>
</dbReference>
<evidence type="ECO:0000256" key="2">
    <source>
        <dbReference type="ARBA" id="ARBA00008653"/>
    </source>
</evidence>
<feature type="domain" description="FDX-ACB" evidence="18">
    <location>
        <begin position="690"/>
        <end position="778"/>
    </location>
</feature>
<dbReference type="Pfam" id="PF01588">
    <property type="entry name" value="tRNA_bind"/>
    <property type="match status" value="1"/>
</dbReference>
<evidence type="ECO:0000259" key="19">
    <source>
        <dbReference type="PROSITE" id="PS51483"/>
    </source>
</evidence>
<feature type="domain" description="B5" evidence="19">
    <location>
        <begin position="394"/>
        <end position="468"/>
    </location>
</feature>
<evidence type="ECO:0000256" key="5">
    <source>
        <dbReference type="ARBA" id="ARBA00022555"/>
    </source>
</evidence>
<feature type="binding site" evidence="15">
    <location>
        <position position="452"/>
    </location>
    <ligand>
        <name>Mg(2+)</name>
        <dbReference type="ChEBI" id="CHEBI:18420"/>
        <note>shared with alpha subunit</note>
    </ligand>
</feature>
<dbReference type="EC" id="6.1.1.20" evidence="15"/>
<dbReference type="SMART" id="SM00873">
    <property type="entry name" value="B3_4"/>
    <property type="match status" value="1"/>
</dbReference>
<comment type="similarity">
    <text evidence="2 15">Belongs to the phenylalanyl-tRNA synthetase beta subunit family. Type 1 subfamily.</text>
</comment>
<keyword evidence="6 15" id="KW-0436">Ligase</keyword>
<dbReference type="Gene3D" id="3.30.56.10">
    <property type="match status" value="2"/>
</dbReference>
<dbReference type="InterPro" id="IPR005147">
    <property type="entry name" value="tRNA_synthase_B5-dom"/>
</dbReference>
<dbReference type="Pfam" id="PF03483">
    <property type="entry name" value="B3_4"/>
    <property type="match status" value="1"/>
</dbReference>
<dbReference type="InterPro" id="IPR005146">
    <property type="entry name" value="B3/B4_tRNA-bd"/>
</dbReference>
<evidence type="ECO:0000256" key="10">
    <source>
        <dbReference type="ARBA" id="ARBA00022842"/>
    </source>
</evidence>
<dbReference type="Pfam" id="PF03484">
    <property type="entry name" value="B5"/>
    <property type="match status" value="1"/>
</dbReference>
<dbReference type="InterPro" id="IPR002547">
    <property type="entry name" value="tRNA-bd_dom"/>
</dbReference>
<comment type="catalytic activity">
    <reaction evidence="14 15">
        <text>tRNA(Phe) + L-phenylalanine + ATP = L-phenylalanyl-tRNA(Phe) + AMP + diphosphate + H(+)</text>
        <dbReference type="Rhea" id="RHEA:19413"/>
        <dbReference type="Rhea" id="RHEA-COMP:9668"/>
        <dbReference type="Rhea" id="RHEA-COMP:9699"/>
        <dbReference type="ChEBI" id="CHEBI:15378"/>
        <dbReference type="ChEBI" id="CHEBI:30616"/>
        <dbReference type="ChEBI" id="CHEBI:33019"/>
        <dbReference type="ChEBI" id="CHEBI:58095"/>
        <dbReference type="ChEBI" id="CHEBI:78442"/>
        <dbReference type="ChEBI" id="CHEBI:78531"/>
        <dbReference type="ChEBI" id="CHEBI:456215"/>
        <dbReference type="EC" id="6.1.1.20"/>
    </reaction>
</comment>
<evidence type="ECO:0000313" key="20">
    <source>
        <dbReference type="EMBL" id="HGU41090.1"/>
    </source>
</evidence>
<dbReference type="InterPro" id="IPR033714">
    <property type="entry name" value="tRNA_bind_bactPheRS"/>
</dbReference>
<organism evidence="20">
    <name type="scientific">Fervidobacterium thailandense</name>
    <dbReference type="NCBI Taxonomy" id="1008305"/>
    <lineage>
        <taxon>Bacteria</taxon>
        <taxon>Thermotogati</taxon>
        <taxon>Thermotogota</taxon>
        <taxon>Thermotogae</taxon>
        <taxon>Thermotogales</taxon>
        <taxon>Fervidobacteriaceae</taxon>
        <taxon>Fervidobacterium</taxon>
    </lineage>
</organism>
<dbReference type="CDD" id="cd02796">
    <property type="entry name" value="tRNA_bind_bactPheRS"/>
    <property type="match status" value="1"/>
</dbReference>
<dbReference type="EMBL" id="DSZY01000035">
    <property type="protein sequence ID" value="HGU41090.1"/>
    <property type="molecule type" value="Genomic_DNA"/>
</dbReference>
<reference evidence="20" key="1">
    <citation type="journal article" date="2020" name="mSystems">
        <title>Genome- and Community-Level Interaction Insights into Carbon Utilization and Element Cycling Functions of Hydrothermarchaeota in Hydrothermal Sediment.</title>
        <authorList>
            <person name="Zhou Z."/>
            <person name="Liu Y."/>
            <person name="Xu W."/>
            <person name="Pan J."/>
            <person name="Luo Z.H."/>
            <person name="Li M."/>
        </authorList>
    </citation>
    <scope>NUCLEOTIDE SEQUENCE [LARGE SCALE GENOMIC DNA]</scope>
    <source>
        <strain evidence="20">SpSt-609</strain>
    </source>
</reference>
<dbReference type="InterPro" id="IPR012340">
    <property type="entry name" value="NA-bd_OB-fold"/>
</dbReference>
<comment type="subcellular location">
    <subcellularLocation>
        <location evidence="1 15">Cytoplasm</location>
    </subcellularLocation>
</comment>
<dbReference type="SUPFAM" id="SSF55681">
    <property type="entry name" value="Class II aaRS and biotin synthetases"/>
    <property type="match status" value="1"/>
</dbReference>
<dbReference type="NCBIfam" id="TIGR00472">
    <property type="entry name" value="pheT_bact"/>
    <property type="match status" value="1"/>
</dbReference>
<dbReference type="PANTHER" id="PTHR10947:SF0">
    <property type="entry name" value="PHENYLALANINE--TRNA LIGASE BETA SUBUNIT"/>
    <property type="match status" value="1"/>
</dbReference>
<dbReference type="SMART" id="SM00896">
    <property type="entry name" value="FDX-ACB"/>
    <property type="match status" value="1"/>
</dbReference>
<keyword evidence="9 15" id="KW-0067">ATP-binding</keyword>
<evidence type="ECO:0000256" key="12">
    <source>
        <dbReference type="ARBA" id="ARBA00022917"/>
    </source>
</evidence>
<evidence type="ECO:0000256" key="6">
    <source>
        <dbReference type="ARBA" id="ARBA00022598"/>
    </source>
</evidence>
<dbReference type="SUPFAM" id="SSF56037">
    <property type="entry name" value="PheT/TilS domain"/>
    <property type="match status" value="1"/>
</dbReference>
<evidence type="ECO:0000256" key="4">
    <source>
        <dbReference type="ARBA" id="ARBA00022490"/>
    </source>
</evidence>